<dbReference type="SUPFAM" id="SSF53474">
    <property type="entry name" value="alpha/beta-Hydrolases"/>
    <property type="match status" value="1"/>
</dbReference>
<accession>A0ABM9CLC7</accession>
<comment type="caution">
    <text evidence="4">The sequence shown here is derived from an EMBL/GenBank/DDBJ whole genome shotgun (WGS) entry which is preliminary data.</text>
</comment>
<protein>
    <recommendedName>
        <fullName evidence="3">AB hydrolase-1 domain-containing protein</fullName>
    </recommendedName>
</protein>
<evidence type="ECO:0000313" key="5">
    <source>
        <dbReference type="Proteomes" id="UP000838686"/>
    </source>
</evidence>
<dbReference type="Pfam" id="PF12697">
    <property type="entry name" value="Abhydrolase_6"/>
    <property type="match status" value="1"/>
</dbReference>
<sequence>MFIGVIAGATAVALPAWLVWSIGVRSQRPKKRPNTILPTVPYNEITFQSCGSTMKGWLLRPTNANADVDGNPDAHVKVNVGGKADTNVKAIADANTDMNVTTKAGADGRLPLIIVAHGWSSNRSRVLRYVEPLLNEGYAVFMFDARSHGDSDSIKAASALIFREDIEAAVAAIAAEPCIDSDRIAVLGHSLGGFGALLALPRGLPVKAVITDSTPSQFITMLKAEFKRRKLPYFPLALLIPPIWLWRAGITWSEYKAARMSIALEANEAGRRVPVLMIHCNGDDFIPADDLRELTRSCKVDTLFVEGNGHSESEQDPEFWRRVIPFFREALQ</sequence>
<proteinExistence type="inferred from homology"/>
<name>A0ABM9CLC7_9BACL</name>
<dbReference type="InterPro" id="IPR050261">
    <property type="entry name" value="FrsA_esterase"/>
</dbReference>
<dbReference type="Proteomes" id="UP000838686">
    <property type="component" value="Unassembled WGS sequence"/>
</dbReference>
<dbReference type="InterPro" id="IPR000073">
    <property type="entry name" value="AB_hydrolase_1"/>
</dbReference>
<gene>
    <name evidence="4" type="ORF">PAECIP111893_04159</name>
</gene>
<organism evidence="4 5">
    <name type="scientific">Paenibacillus plantiphilus</name>
    <dbReference type="NCBI Taxonomy" id="2905650"/>
    <lineage>
        <taxon>Bacteria</taxon>
        <taxon>Bacillati</taxon>
        <taxon>Bacillota</taxon>
        <taxon>Bacilli</taxon>
        <taxon>Bacillales</taxon>
        <taxon>Paenibacillaceae</taxon>
        <taxon>Paenibacillus</taxon>
    </lineage>
</organism>
<keyword evidence="1" id="KW-0378">Hydrolase</keyword>
<evidence type="ECO:0000313" key="4">
    <source>
        <dbReference type="EMBL" id="CAH1216748.1"/>
    </source>
</evidence>
<dbReference type="PANTHER" id="PTHR22946:SF9">
    <property type="entry name" value="POLYKETIDE TRANSFERASE AF380"/>
    <property type="match status" value="1"/>
</dbReference>
<comment type="similarity">
    <text evidence="2">Belongs to the AB hydrolase superfamily. FUS2 hydrolase family.</text>
</comment>
<feature type="domain" description="AB hydrolase-1" evidence="3">
    <location>
        <begin position="113"/>
        <end position="318"/>
    </location>
</feature>
<dbReference type="InterPro" id="IPR029058">
    <property type="entry name" value="AB_hydrolase_fold"/>
</dbReference>
<keyword evidence="5" id="KW-1185">Reference proteome</keyword>
<dbReference type="EMBL" id="CAKMMF010000027">
    <property type="protein sequence ID" value="CAH1216748.1"/>
    <property type="molecule type" value="Genomic_DNA"/>
</dbReference>
<evidence type="ECO:0000259" key="3">
    <source>
        <dbReference type="Pfam" id="PF12697"/>
    </source>
</evidence>
<reference evidence="4" key="1">
    <citation type="submission" date="2022-01" db="EMBL/GenBank/DDBJ databases">
        <authorList>
            <person name="Criscuolo A."/>
        </authorList>
    </citation>
    <scope>NUCLEOTIDE SEQUENCE</scope>
    <source>
        <strain evidence="4">CIP111893</strain>
    </source>
</reference>
<dbReference type="Gene3D" id="3.40.50.1820">
    <property type="entry name" value="alpha/beta hydrolase"/>
    <property type="match status" value="1"/>
</dbReference>
<dbReference type="PANTHER" id="PTHR22946">
    <property type="entry name" value="DIENELACTONE HYDROLASE DOMAIN-CONTAINING PROTEIN-RELATED"/>
    <property type="match status" value="1"/>
</dbReference>
<dbReference type="RefSeq" id="WP_236344508.1">
    <property type="nucleotide sequence ID" value="NZ_CAKMMF010000027.1"/>
</dbReference>
<evidence type="ECO:0000256" key="2">
    <source>
        <dbReference type="ARBA" id="ARBA00038115"/>
    </source>
</evidence>
<evidence type="ECO:0000256" key="1">
    <source>
        <dbReference type="ARBA" id="ARBA00022801"/>
    </source>
</evidence>